<keyword evidence="3" id="KW-0378">Hydrolase</keyword>
<evidence type="ECO:0000313" key="6">
    <source>
        <dbReference type="EMBL" id="MCA9390385.1"/>
    </source>
</evidence>
<reference evidence="6" key="2">
    <citation type="journal article" date="2021" name="Microbiome">
        <title>Successional dynamics and alternative stable states in a saline activated sludge microbial community over 9 years.</title>
        <authorList>
            <person name="Wang Y."/>
            <person name="Ye J."/>
            <person name="Ju F."/>
            <person name="Liu L."/>
            <person name="Boyd J.A."/>
            <person name="Deng Y."/>
            <person name="Parks D.H."/>
            <person name="Jiang X."/>
            <person name="Yin X."/>
            <person name="Woodcroft B.J."/>
            <person name="Tyson G.W."/>
            <person name="Hugenholtz P."/>
            <person name="Polz M.F."/>
            <person name="Zhang T."/>
        </authorList>
    </citation>
    <scope>NUCLEOTIDE SEQUENCE</scope>
    <source>
        <strain evidence="6">HKST-UBA01</strain>
    </source>
</reference>
<comment type="caution">
    <text evidence="6">The sequence shown here is derived from an EMBL/GenBank/DDBJ whole genome shotgun (WGS) entry which is preliminary data.</text>
</comment>
<comment type="cofactor">
    <cofactor evidence="1">
        <name>Mg(2+)</name>
        <dbReference type="ChEBI" id="CHEBI:18420"/>
    </cofactor>
</comment>
<dbReference type="PANTHER" id="PTHR31609:SF1">
    <property type="entry name" value="CARBOHYDRATE DEACETYLASE"/>
    <property type="match status" value="1"/>
</dbReference>
<evidence type="ECO:0000256" key="5">
    <source>
        <dbReference type="ARBA" id="ARBA00023277"/>
    </source>
</evidence>
<dbReference type="PANTHER" id="PTHR31609">
    <property type="entry name" value="YDJC DEACETYLASE FAMILY MEMBER"/>
    <property type="match status" value="1"/>
</dbReference>
<evidence type="ECO:0000256" key="1">
    <source>
        <dbReference type="ARBA" id="ARBA00001946"/>
    </source>
</evidence>
<dbReference type="Proteomes" id="UP000701698">
    <property type="component" value="Unassembled WGS sequence"/>
</dbReference>
<accession>A0A955RQG2</accession>
<keyword evidence="2" id="KW-0479">Metal-binding</keyword>
<reference evidence="6" key="1">
    <citation type="submission" date="2020-04" db="EMBL/GenBank/DDBJ databases">
        <authorList>
            <person name="Zhang T."/>
        </authorList>
    </citation>
    <scope>NUCLEOTIDE SEQUENCE</scope>
    <source>
        <strain evidence="6">HKST-UBA01</strain>
    </source>
</reference>
<dbReference type="GO" id="GO:0046872">
    <property type="term" value="F:metal ion binding"/>
    <property type="evidence" value="ECO:0007669"/>
    <property type="project" value="UniProtKB-KW"/>
</dbReference>
<name>A0A955RQG2_UNCKA</name>
<dbReference type="InterPro" id="IPR011330">
    <property type="entry name" value="Glyco_hydro/deAcase_b/a-brl"/>
</dbReference>
<evidence type="ECO:0000313" key="7">
    <source>
        <dbReference type="Proteomes" id="UP000701698"/>
    </source>
</evidence>
<dbReference type="Gene3D" id="3.20.20.370">
    <property type="entry name" value="Glycoside hydrolase/deacetylase"/>
    <property type="match status" value="1"/>
</dbReference>
<protein>
    <submittedName>
        <fullName evidence="6">ChbG/HpnK family deacetylase</fullName>
    </submittedName>
</protein>
<dbReference type="EMBL" id="JAGQKX010000082">
    <property type="protein sequence ID" value="MCA9390385.1"/>
    <property type="molecule type" value="Genomic_DNA"/>
</dbReference>
<dbReference type="GO" id="GO:0016787">
    <property type="term" value="F:hydrolase activity"/>
    <property type="evidence" value="ECO:0007669"/>
    <property type="project" value="UniProtKB-KW"/>
</dbReference>
<dbReference type="AlphaFoldDB" id="A0A955RQG2"/>
<evidence type="ECO:0000256" key="2">
    <source>
        <dbReference type="ARBA" id="ARBA00022723"/>
    </source>
</evidence>
<evidence type="ECO:0000256" key="3">
    <source>
        <dbReference type="ARBA" id="ARBA00022801"/>
    </source>
</evidence>
<dbReference type="GO" id="GO:0005975">
    <property type="term" value="P:carbohydrate metabolic process"/>
    <property type="evidence" value="ECO:0007669"/>
    <property type="project" value="InterPro"/>
</dbReference>
<keyword evidence="5" id="KW-0119">Carbohydrate metabolism</keyword>
<organism evidence="6 7">
    <name type="scientific">candidate division WWE3 bacterium</name>
    <dbReference type="NCBI Taxonomy" id="2053526"/>
    <lineage>
        <taxon>Bacteria</taxon>
        <taxon>Katanobacteria</taxon>
    </lineage>
</organism>
<evidence type="ECO:0000256" key="4">
    <source>
        <dbReference type="ARBA" id="ARBA00022842"/>
    </source>
</evidence>
<keyword evidence="4" id="KW-0460">Magnesium</keyword>
<sequence length="264" mass="29497">MKHIIFTADDFGFTRGVNKGCITAITQGLVSELSCMVLSPGAKEASELAKEYNLTNIGLHLTLNDLNGTGRYLRNADYVTLLRKISDEDLETIIKKEFETFPKLFGTIPTHVSSHQDIHAHPRVMRVVADFAREYSLPVRRPAHTSAIGLIKDEISDAIQTYQRANVLETDAVFVKTSGSQDEVLREFYAFLDAQADGATVEWIIHPGEVDELLKGYSSLLKDRERDVAISTLESLSQELTHRGAKIISYEELHHQQGVLLSLD</sequence>
<proteinExistence type="predicted"/>
<gene>
    <name evidence="6" type="ORF">KC571_03185</name>
</gene>
<dbReference type="InterPro" id="IPR006879">
    <property type="entry name" value="YdjC-like"/>
</dbReference>
<dbReference type="Pfam" id="PF04794">
    <property type="entry name" value="YdjC"/>
    <property type="match status" value="1"/>
</dbReference>
<dbReference type="SUPFAM" id="SSF88713">
    <property type="entry name" value="Glycoside hydrolase/deacetylase"/>
    <property type="match status" value="1"/>
</dbReference>
<dbReference type="GO" id="GO:0019213">
    <property type="term" value="F:deacetylase activity"/>
    <property type="evidence" value="ECO:0007669"/>
    <property type="project" value="TreeGrafter"/>
</dbReference>